<dbReference type="RefSeq" id="WP_311681740.1">
    <property type="nucleotide sequence ID" value="NZ_JAVRHM010000003.1"/>
</dbReference>
<proteinExistence type="inferred from homology"/>
<dbReference type="InterPro" id="IPR013830">
    <property type="entry name" value="SGNH_hydro"/>
</dbReference>
<feature type="signal peptide" evidence="4">
    <location>
        <begin position="1"/>
        <end position="20"/>
    </location>
</feature>
<comment type="similarity">
    <text evidence="1">Belongs to the 'GDSL' lipolytic enzyme family.</text>
</comment>
<evidence type="ECO:0000259" key="5">
    <source>
        <dbReference type="Pfam" id="PF13472"/>
    </source>
</evidence>
<accession>A0ABU3E0Y3</accession>
<dbReference type="InterPro" id="IPR037459">
    <property type="entry name" value="RhgT-like"/>
</dbReference>
<feature type="compositionally biased region" description="Polar residues" evidence="3">
    <location>
        <begin position="416"/>
        <end position="428"/>
    </location>
</feature>
<feature type="region of interest" description="Disordered" evidence="3">
    <location>
        <begin position="407"/>
        <end position="436"/>
    </location>
</feature>
<gene>
    <name evidence="6" type="ORF">RM549_04000</name>
</gene>
<dbReference type="EMBL" id="JAVRHM010000003">
    <property type="protein sequence ID" value="MDT0688932.1"/>
    <property type="molecule type" value="Genomic_DNA"/>
</dbReference>
<evidence type="ECO:0000256" key="3">
    <source>
        <dbReference type="SAM" id="MobiDB-lite"/>
    </source>
</evidence>
<feature type="chain" id="PRO_5047258582" evidence="4">
    <location>
        <begin position="21"/>
        <end position="436"/>
    </location>
</feature>
<evidence type="ECO:0000256" key="4">
    <source>
        <dbReference type="SAM" id="SignalP"/>
    </source>
</evidence>
<evidence type="ECO:0000313" key="6">
    <source>
        <dbReference type="EMBL" id="MDT0688932.1"/>
    </source>
</evidence>
<dbReference type="InterPro" id="IPR036514">
    <property type="entry name" value="SGNH_hydro_sf"/>
</dbReference>
<dbReference type="Pfam" id="PF13472">
    <property type="entry name" value="Lipase_GDSL_2"/>
    <property type="match status" value="1"/>
</dbReference>
<comment type="caution">
    <text evidence="6">The sequence shown here is derived from an EMBL/GenBank/DDBJ whole genome shotgun (WGS) entry which is preliminary data.</text>
</comment>
<sequence>MKYKIKICLLLLFATFKQNAQTSQERNFSFGTNCPEKEKGVVISDAHVFEESKDDYFFDYGTAGKVTFEEDAFTASSPVYFSIKLPEDNYKVTVEFGSENKDSRTTVKAESRRLMLNQVTVPKGESKTRTFIVNLRTVNEVNGQKDINIKPREEDDLNWDDKLTLEFLGEVAVKSISIEEAAGVTNIFLAGDSTVTDQDFEPWGSWGQMITRYFTQDVVIANYAASGLSLNSFKGGKRLDKILSLMKPGDYLFIEFGHNDQKEKGEGKGPWQSYTNSLIEYIQAAREKGGIPVLVTPTQRRHFKEDKNLKDTHGDYPAAMRKVGKDMDVPLIDITEITTQMYEAWGASLSRKAFVHYPANTFPGQDDELKDDTHFNSFGANEVALAVINEIRNSDLKLKEFIKPEVPVYNPEKPTDPSTWSIPSSSRFEATKPEGN</sequence>
<dbReference type="CDD" id="cd01821">
    <property type="entry name" value="Rhamnogalacturan_acetylesterase_like"/>
    <property type="match status" value="1"/>
</dbReference>
<reference evidence="6 7" key="1">
    <citation type="submission" date="2023-09" db="EMBL/GenBank/DDBJ databases">
        <authorList>
            <person name="Rey-Velasco X."/>
        </authorList>
    </citation>
    <scope>NUCLEOTIDE SEQUENCE [LARGE SCALE GENOMIC DNA]</scope>
    <source>
        <strain evidence="6 7">F188</strain>
    </source>
</reference>
<feature type="domain" description="SGNH hydrolase-type esterase" evidence="5">
    <location>
        <begin position="191"/>
        <end position="354"/>
    </location>
</feature>
<evidence type="ECO:0000313" key="7">
    <source>
        <dbReference type="Proteomes" id="UP001261624"/>
    </source>
</evidence>
<organism evidence="6 7">
    <name type="scientific">Autumnicola patrickiae</name>
    <dbReference type="NCBI Taxonomy" id="3075591"/>
    <lineage>
        <taxon>Bacteria</taxon>
        <taxon>Pseudomonadati</taxon>
        <taxon>Bacteroidota</taxon>
        <taxon>Flavobacteriia</taxon>
        <taxon>Flavobacteriales</taxon>
        <taxon>Flavobacteriaceae</taxon>
        <taxon>Autumnicola</taxon>
    </lineage>
</organism>
<dbReference type="PANTHER" id="PTHR43695:SF1">
    <property type="entry name" value="RHAMNOGALACTURONAN ACETYLESTERASE"/>
    <property type="match status" value="1"/>
</dbReference>
<dbReference type="Gene3D" id="2.60.120.430">
    <property type="entry name" value="Galactose-binding lectin"/>
    <property type="match status" value="1"/>
</dbReference>
<dbReference type="Gene3D" id="3.40.50.1110">
    <property type="entry name" value="SGNH hydrolase"/>
    <property type="match status" value="1"/>
</dbReference>
<evidence type="ECO:0000256" key="2">
    <source>
        <dbReference type="ARBA" id="ARBA00022801"/>
    </source>
</evidence>
<dbReference type="SUPFAM" id="SSF49785">
    <property type="entry name" value="Galactose-binding domain-like"/>
    <property type="match status" value="1"/>
</dbReference>
<dbReference type="Proteomes" id="UP001261624">
    <property type="component" value="Unassembled WGS sequence"/>
</dbReference>
<protein>
    <submittedName>
        <fullName evidence="6">Rhamnogalacturonan acetylesterase</fullName>
    </submittedName>
</protein>
<keyword evidence="4" id="KW-0732">Signal</keyword>
<name>A0ABU3E0Y3_9FLAO</name>
<keyword evidence="2" id="KW-0378">Hydrolase</keyword>
<dbReference type="InterPro" id="IPR008979">
    <property type="entry name" value="Galactose-bd-like_sf"/>
</dbReference>
<dbReference type="SUPFAM" id="SSF52266">
    <property type="entry name" value="SGNH hydrolase"/>
    <property type="match status" value="1"/>
</dbReference>
<evidence type="ECO:0000256" key="1">
    <source>
        <dbReference type="ARBA" id="ARBA00008668"/>
    </source>
</evidence>
<keyword evidence="7" id="KW-1185">Reference proteome</keyword>
<dbReference type="PANTHER" id="PTHR43695">
    <property type="entry name" value="PUTATIVE (AFU_ORTHOLOGUE AFUA_2G17250)-RELATED"/>
    <property type="match status" value="1"/>
</dbReference>